<feature type="transmembrane region" description="Helical" evidence="7">
    <location>
        <begin position="109"/>
        <end position="133"/>
    </location>
</feature>
<accession>A0ABV2N0I6</accession>
<keyword evidence="5 7" id="KW-1133">Transmembrane helix</keyword>
<feature type="transmembrane region" description="Helical" evidence="7">
    <location>
        <begin position="283"/>
        <end position="304"/>
    </location>
</feature>
<dbReference type="PANTHER" id="PTHR40074">
    <property type="entry name" value="O-ACETYLTRANSFERASE WECH"/>
    <property type="match status" value="1"/>
</dbReference>
<evidence type="ECO:0000313" key="10">
    <source>
        <dbReference type="Proteomes" id="UP001549076"/>
    </source>
</evidence>
<reference evidence="9 10" key="1">
    <citation type="submission" date="2024-06" db="EMBL/GenBank/DDBJ databases">
        <title>Genomic Encyclopedia of Type Strains, Phase IV (KMG-IV): sequencing the most valuable type-strain genomes for metagenomic binning, comparative biology and taxonomic classification.</title>
        <authorList>
            <person name="Goeker M."/>
        </authorList>
    </citation>
    <scope>NUCLEOTIDE SEQUENCE [LARGE SCALE GENOMIC DNA]</scope>
    <source>
        <strain evidence="9 10">DSM 27865</strain>
    </source>
</reference>
<evidence type="ECO:0000256" key="5">
    <source>
        <dbReference type="ARBA" id="ARBA00022989"/>
    </source>
</evidence>
<evidence type="ECO:0000256" key="6">
    <source>
        <dbReference type="ARBA" id="ARBA00023136"/>
    </source>
</evidence>
<evidence type="ECO:0000256" key="7">
    <source>
        <dbReference type="SAM" id="Phobius"/>
    </source>
</evidence>
<keyword evidence="4 7" id="KW-0812">Transmembrane</keyword>
<gene>
    <name evidence="9" type="ORF">ABID37_002793</name>
</gene>
<feature type="domain" description="Acyltransferase 3" evidence="8">
    <location>
        <begin position="2"/>
        <end position="299"/>
    </location>
</feature>
<dbReference type="InterPro" id="IPR002656">
    <property type="entry name" value="Acyl_transf_3_dom"/>
</dbReference>
<dbReference type="PANTHER" id="PTHR40074:SF2">
    <property type="entry name" value="O-ACETYLTRANSFERASE WECH"/>
    <property type="match status" value="1"/>
</dbReference>
<keyword evidence="6 7" id="KW-0472">Membrane</keyword>
<feature type="transmembrane region" description="Helical" evidence="7">
    <location>
        <begin position="246"/>
        <end position="268"/>
    </location>
</feature>
<comment type="caution">
    <text evidence="9">The sequence shown here is derived from an EMBL/GenBank/DDBJ whole genome shotgun (WGS) entry which is preliminary data.</text>
</comment>
<feature type="transmembrane region" description="Helical" evidence="7">
    <location>
        <begin position="215"/>
        <end position="234"/>
    </location>
</feature>
<feature type="transmembrane region" description="Helical" evidence="7">
    <location>
        <begin position="192"/>
        <end position="209"/>
    </location>
</feature>
<evidence type="ECO:0000256" key="4">
    <source>
        <dbReference type="ARBA" id="ARBA00022692"/>
    </source>
</evidence>
<comment type="similarity">
    <text evidence="2">Belongs to the acyltransferase 3 family.</text>
</comment>
<name>A0ABV2N0I6_9HYPH</name>
<evidence type="ECO:0000259" key="8">
    <source>
        <dbReference type="Pfam" id="PF01757"/>
    </source>
</evidence>
<dbReference type="Pfam" id="PF01757">
    <property type="entry name" value="Acyl_transf_3"/>
    <property type="match status" value="1"/>
</dbReference>
<dbReference type="EMBL" id="JBEPML010000009">
    <property type="protein sequence ID" value="MET3792575.1"/>
    <property type="molecule type" value="Genomic_DNA"/>
</dbReference>
<feature type="transmembrane region" description="Helical" evidence="7">
    <location>
        <begin position="77"/>
        <end position="97"/>
    </location>
</feature>
<feature type="transmembrane region" description="Helical" evidence="7">
    <location>
        <begin position="37"/>
        <end position="56"/>
    </location>
</feature>
<evidence type="ECO:0000256" key="1">
    <source>
        <dbReference type="ARBA" id="ARBA00004651"/>
    </source>
</evidence>
<sequence length="330" mass="35762">MAKGIAIILVVYGHCLRGLLSANIVPPDSGLVLTDYVIYTFHMPVFFFISGLFFAGSRDKPAGSFWLGRLRMIVYPYFLWSLVQGTIQVALSGSSAVNATVGADRLLEILWVPISPFWFLYALFFCNVLAYVLAMLRTDMLAAGAFIAFVALHFAGAGVVGDIAYGFFYFTLGMLARERIWLTLLPVSRMATGALCALFLLAAVGAYYAGIPERLPVLAAILGIAAMLALCARLEQSKSFEGLCGLLALLGQFSMSIYVLHILVLGFVRTVLLRFMGIDDPAILIPTATVAAIAIPVLIQMAAIRLHLNDLLGLPSSVKIKSIRRQAVNS</sequence>
<organism evidence="9 10">
    <name type="scientific">Aquamicrobium terrae</name>
    <dbReference type="NCBI Taxonomy" id="1324945"/>
    <lineage>
        <taxon>Bacteria</taxon>
        <taxon>Pseudomonadati</taxon>
        <taxon>Pseudomonadota</taxon>
        <taxon>Alphaproteobacteria</taxon>
        <taxon>Hyphomicrobiales</taxon>
        <taxon>Phyllobacteriaceae</taxon>
        <taxon>Aquamicrobium</taxon>
    </lineage>
</organism>
<evidence type="ECO:0000256" key="3">
    <source>
        <dbReference type="ARBA" id="ARBA00022475"/>
    </source>
</evidence>
<dbReference type="Proteomes" id="UP001549076">
    <property type="component" value="Unassembled WGS sequence"/>
</dbReference>
<evidence type="ECO:0000313" key="9">
    <source>
        <dbReference type="EMBL" id="MET3792575.1"/>
    </source>
</evidence>
<keyword evidence="3" id="KW-1003">Cell membrane</keyword>
<protein>
    <submittedName>
        <fullName evidence="9">Fucose 4-O-acetylase-like acetyltransferase</fullName>
    </submittedName>
</protein>
<dbReference type="RefSeq" id="WP_354195707.1">
    <property type="nucleotide sequence ID" value="NZ_JBEPML010000009.1"/>
</dbReference>
<comment type="subcellular location">
    <subcellularLocation>
        <location evidence="1">Cell membrane</location>
        <topology evidence="1">Multi-pass membrane protein</topology>
    </subcellularLocation>
</comment>
<keyword evidence="10" id="KW-1185">Reference proteome</keyword>
<proteinExistence type="inferred from homology"/>
<evidence type="ECO:0000256" key="2">
    <source>
        <dbReference type="ARBA" id="ARBA00007400"/>
    </source>
</evidence>